<evidence type="ECO:0000313" key="2">
    <source>
        <dbReference type="Proteomes" id="UP000546642"/>
    </source>
</evidence>
<reference evidence="1 2" key="1">
    <citation type="submission" date="2020-08" db="EMBL/GenBank/DDBJ databases">
        <title>Sequencing the genomes of 1000 actinobacteria strains.</title>
        <authorList>
            <person name="Klenk H.-P."/>
        </authorList>
    </citation>
    <scope>NUCLEOTIDE SEQUENCE [LARGE SCALE GENOMIC DNA]</scope>
    <source>
        <strain evidence="1 2">DSM 46659</strain>
    </source>
</reference>
<gene>
    <name evidence="1" type="ORF">HNR23_000777</name>
</gene>
<protein>
    <submittedName>
        <fullName evidence="1">Uncharacterized protein</fullName>
    </submittedName>
</protein>
<comment type="caution">
    <text evidence="1">The sequence shown here is derived from an EMBL/GenBank/DDBJ whole genome shotgun (WGS) entry which is preliminary data.</text>
</comment>
<dbReference type="RefSeq" id="WP_184073551.1">
    <property type="nucleotide sequence ID" value="NZ_JACHDS010000001.1"/>
</dbReference>
<sequence length="60" mass="6978">MALHPMWRRWPDWEFGSLTDGRRYARRGRTVVIGSSLGYLDRVLWAEPSKELAGAWEGTE</sequence>
<organism evidence="1 2">
    <name type="scientific">Nocardiopsis mwathae</name>
    <dbReference type="NCBI Taxonomy" id="1472723"/>
    <lineage>
        <taxon>Bacteria</taxon>
        <taxon>Bacillati</taxon>
        <taxon>Actinomycetota</taxon>
        <taxon>Actinomycetes</taxon>
        <taxon>Streptosporangiales</taxon>
        <taxon>Nocardiopsidaceae</taxon>
        <taxon>Nocardiopsis</taxon>
    </lineage>
</organism>
<dbReference type="Proteomes" id="UP000546642">
    <property type="component" value="Unassembled WGS sequence"/>
</dbReference>
<name>A0A7X0D3Y5_9ACTN</name>
<proteinExistence type="predicted"/>
<dbReference type="AlphaFoldDB" id="A0A7X0D3Y5"/>
<evidence type="ECO:0000313" key="1">
    <source>
        <dbReference type="EMBL" id="MBB6170717.1"/>
    </source>
</evidence>
<dbReference type="EMBL" id="JACHDS010000001">
    <property type="protein sequence ID" value="MBB6170717.1"/>
    <property type="molecule type" value="Genomic_DNA"/>
</dbReference>
<accession>A0A7X0D3Y5</accession>
<keyword evidence="2" id="KW-1185">Reference proteome</keyword>